<evidence type="ECO:0000256" key="11">
    <source>
        <dbReference type="ARBA" id="ARBA00030126"/>
    </source>
</evidence>
<dbReference type="GO" id="GO:0005634">
    <property type="term" value="C:nucleus"/>
    <property type="evidence" value="ECO:0007669"/>
    <property type="project" value="UniProtKB-SubCell"/>
</dbReference>
<dbReference type="PANTHER" id="PTHR22930">
    <property type="match status" value="1"/>
</dbReference>
<evidence type="ECO:0000256" key="13">
    <source>
        <dbReference type="SAM" id="MobiDB-lite"/>
    </source>
</evidence>
<evidence type="ECO:0000256" key="6">
    <source>
        <dbReference type="ARBA" id="ARBA00022490"/>
    </source>
</evidence>
<comment type="caution">
    <text evidence="15">The sequence shown here is derived from an EMBL/GenBank/DDBJ whole genome shotgun (WGS) entry which is preliminary data.</text>
</comment>
<evidence type="ECO:0000256" key="2">
    <source>
        <dbReference type="ARBA" id="ARBA00004123"/>
    </source>
</evidence>
<dbReference type="Proteomes" id="UP001591681">
    <property type="component" value="Unassembled WGS sequence"/>
</dbReference>
<protein>
    <recommendedName>
        <fullName evidence="5">Putative nuclease HARBI1</fullName>
    </recommendedName>
    <alternativeName>
        <fullName evidence="11">Harbinger transposase-derived nuclease</fullName>
    </alternativeName>
</protein>
<dbReference type="GO" id="GO:0004518">
    <property type="term" value="F:nuclease activity"/>
    <property type="evidence" value="ECO:0007669"/>
    <property type="project" value="UniProtKB-KW"/>
</dbReference>
<proteinExistence type="inferred from homology"/>
<dbReference type="AlphaFoldDB" id="A0ABD1IPM3"/>
<evidence type="ECO:0000256" key="7">
    <source>
        <dbReference type="ARBA" id="ARBA00022722"/>
    </source>
</evidence>
<dbReference type="PANTHER" id="PTHR22930:SF206">
    <property type="entry name" value="NUCLEASE HARBI1"/>
    <property type="match status" value="1"/>
</dbReference>
<sequence length="317" mass="34624">MPRHTIAALTAALRLESDHGWQRDIEVLVFLYWLAHAASYPVVSKAFDIPRSTVHNIIHRVAEAVVSILPRVVQLPRGGELEVVGAGFAQLAGSPAFSVVAGAIDGCHIRIKAPSSNAACYFNRKLFHSVQLQAVCDHQGKFLDIFVGYPGSVHDSRVLKNSPNFNQGIYPPPEWCILGDGGYPCLEHPICLLTPYREPVHDPVHARYNAKHARARDIIERAFGMLKARWRCLFFKALEVSPTFVPKVLACCTVLHNLCLADGDIVEPEAVGPEAGDDDNGPADRVSEAGDASRDHLAAAASAPQHRVAALNEHDYL</sequence>
<dbReference type="InterPro" id="IPR045249">
    <property type="entry name" value="HARBI1-like"/>
</dbReference>
<comment type="subcellular location">
    <subcellularLocation>
        <location evidence="3">Cytoplasm</location>
    </subcellularLocation>
    <subcellularLocation>
        <location evidence="2">Nucleus</location>
    </subcellularLocation>
</comment>
<feature type="domain" description="DDE Tnp4" evidence="14">
    <location>
        <begin position="104"/>
        <end position="257"/>
    </location>
</feature>
<evidence type="ECO:0000256" key="10">
    <source>
        <dbReference type="ARBA" id="ARBA00023242"/>
    </source>
</evidence>
<evidence type="ECO:0000259" key="14">
    <source>
        <dbReference type="Pfam" id="PF13359"/>
    </source>
</evidence>
<keyword evidence="6" id="KW-0963">Cytoplasm</keyword>
<name>A0ABD1IPM3_9TELE</name>
<evidence type="ECO:0000256" key="1">
    <source>
        <dbReference type="ARBA" id="ARBA00001968"/>
    </source>
</evidence>
<evidence type="ECO:0000313" key="15">
    <source>
        <dbReference type="EMBL" id="KAL2076964.1"/>
    </source>
</evidence>
<keyword evidence="10" id="KW-0539">Nucleus</keyword>
<feature type="region of interest" description="Disordered" evidence="13">
    <location>
        <begin position="270"/>
        <end position="306"/>
    </location>
</feature>
<keyword evidence="8" id="KW-0479">Metal-binding</keyword>
<evidence type="ECO:0000256" key="12">
    <source>
        <dbReference type="ARBA" id="ARBA00045850"/>
    </source>
</evidence>
<organism evidence="15 16">
    <name type="scientific">Coilia grayii</name>
    <name type="common">Gray's grenadier anchovy</name>
    <dbReference type="NCBI Taxonomy" id="363190"/>
    <lineage>
        <taxon>Eukaryota</taxon>
        <taxon>Metazoa</taxon>
        <taxon>Chordata</taxon>
        <taxon>Craniata</taxon>
        <taxon>Vertebrata</taxon>
        <taxon>Euteleostomi</taxon>
        <taxon>Actinopterygii</taxon>
        <taxon>Neopterygii</taxon>
        <taxon>Teleostei</taxon>
        <taxon>Clupei</taxon>
        <taxon>Clupeiformes</taxon>
        <taxon>Clupeoidei</taxon>
        <taxon>Engraulidae</taxon>
        <taxon>Coilinae</taxon>
        <taxon>Coilia</taxon>
    </lineage>
</organism>
<dbReference type="GO" id="GO:0046872">
    <property type="term" value="F:metal ion binding"/>
    <property type="evidence" value="ECO:0007669"/>
    <property type="project" value="UniProtKB-KW"/>
</dbReference>
<evidence type="ECO:0000313" key="16">
    <source>
        <dbReference type="Proteomes" id="UP001591681"/>
    </source>
</evidence>
<dbReference type="Pfam" id="PF13359">
    <property type="entry name" value="DDE_Tnp_4"/>
    <property type="match status" value="1"/>
</dbReference>
<evidence type="ECO:0000256" key="4">
    <source>
        <dbReference type="ARBA" id="ARBA00006958"/>
    </source>
</evidence>
<accession>A0ABD1IPM3</accession>
<comment type="cofactor">
    <cofactor evidence="1">
        <name>a divalent metal cation</name>
        <dbReference type="ChEBI" id="CHEBI:60240"/>
    </cofactor>
</comment>
<keyword evidence="16" id="KW-1185">Reference proteome</keyword>
<evidence type="ECO:0000256" key="8">
    <source>
        <dbReference type="ARBA" id="ARBA00022723"/>
    </source>
</evidence>
<feature type="compositionally biased region" description="Basic and acidic residues" evidence="13">
    <location>
        <begin position="285"/>
        <end position="297"/>
    </location>
</feature>
<reference evidence="15 16" key="1">
    <citation type="submission" date="2024-09" db="EMBL/GenBank/DDBJ databases">
        <title>A chromosome-level genome assembly of Gray's grenadier anchovy, Coilia grayii.</title>
        <authorList>
            <person name="Fu Z."/>
        </authorList>
    </citation>
    <scope>NUCLEOTIDE SEQUENCE [LARGE SCALE GENOMIC DNA]</scope>
    <source>
        <strain evidence="15">G4</strain>
        <tissue evidence="15">Muscle</tissue>
    </source>
</reference>
<evidence type="ECO:0000256" key="5">
    <source>
        <dbReference type="ARBA" id="ARBA00015519"/>
    </source>
</evidence>
<comment type="similarity">
    <text evidence="4">Belongs to the HARBI1 family.</text>
</comment>
<dbReference type="InterPro" id="IPR027806">
    <property type="entry name" value="HARBI1_dom"/>
</dbReference>
<dbReference type="InterPro" id="IPR026103">
    <property type="entry name" value="HARBI1_animal"/>
</dbReference>
<evidence type="ECO:0000256" key="9">
    <source>
        <dbReference type="ARBA" id="ARBA00022801"/>
    </source>
</evidence>
<dbReference type="EMBL" id="JBHFQA010000031">
    <property type="protein sequence ID" value="KAL2076964.1"/>
    <property type="molecule type" value="Genomic_DNA"/>
</dbReference>
<comment type="function">
    <text evidence="12">Transposase-derived protein that may have nuclease activity. Does not have transposase activity.</text>
</comment>
<dbReference type="GO" id="GO:0016787">
    <property type="term" value="F:hydrolase activity"/>
    <property type="evidence" value="ECO:0007669"/>
    <property type="project" value="UniProtKB-KW"/>
</dbReference>
<evidence type="ECO:0000256" key="3">
    <source>
        <dbReference type="ARBA" id="ARBA00004496"/>
    </source>
</evidence>
<dbReference type="GO" id="GO:0005737">
    <property type="term" value="C:cytoplasm"/>
    <property type="evidence" value="ECO:0007669"/>
    <property type="project" value="UniProtKB-SubCell"/>
</dbReference>
<gene>
    <name evidence="15" type="ORF">ACEWY4_027449</name>
</gene>
<keyword evidence="7" id="KW-0540">Nuclease</keyword>
<keyword evidence="9" id="KW-0378">Hydrolase</keyword>
<dbReference type="PRINTS" id="PR02086">
    <property type="entry name" value="PUTNUCHARBI1"/>
</dbReference>